<reference evidence="2" key="1">
    <citation type="submission" date="2020-05" db="EMBL/GenBank/DDBJ databases">
        <title>WGS assembly of Panicum virgatum.</title>
        <authorList>
            <person name="Lovell J.T."/>
            <person name="Jenkins J."/>
            <person name="Shu S."/>
            <person name="Juenger T.E."/>
            <person name="Schmutz J."/>
        </authorList>
    </citation>
    <scope>NUCLEOTIDE SEQUENCE</scope>
    <source>
        <strain evidence="2">AP13</strain>
    </source>
</reference>
<gene>
    <name evidence="1" type="ORF">PVAP13_8NG154000</name>
    <name evidence="2" type="ORF">PVAP13_8NG154203</name>
</gene>
<organism evidence="2 3">
    <name type="scientific">Panicum virgatum</name>
    <name type="common">Blackwell switchgrass</name>
    <dbReference type="NCBI Taxonomy" id="38727"/>
    <lineage>
        <taxon>Eukaryota</taxon>
        <taxon>Viridiplantae</taxon>
        <taxon>Streptophyta</taxon>
        <taxon>Embryophyta</taxon>
        <taxon>Tracheophyta</taxon>
        <taxon>Spermatophyta</taxon>
        <taxon>Magnoliopsida</taxon>
        <taxon>Liliopsida</taxon>
        <taxon>Poales</taxon>
        <taxon>Poaceae</taxon>
        <taxon>PACMAD clade</taxon>
        <taxon>Panicoideae</taxon>
        <taxon>Panicodae</taxon>
        <taxon>Paniceae</taxon>
        <taxon>Panicinae</taxon>
        <taxon>Panicum</taxon>
        <taxon>Panicum sect. Hiantes</taxon>
    </lineage>
</organism>
<keyword evidence="3" id="KW-1185">Reference proteome</keyword>
<sequence>MLLAVDEVVGFGSSRAAPQASPAVRRFPLTTPCTQENGFS</sequence>
<dbReference type="Proteomes" id="UP000823388">
    <property type="component" value="Chromosome 8N"/>
</dbReference>
<proteinExistence type="predicted"/>
<dbReference type="EMBL" id="CM029052">
    <property type="protein sequence ID" value="KAG2556821.1"/>
    <property type="molecule type" value="Genomic_DNA"/>
</dbReference>
<evidence type="ECO:0000313" key="3">
    <source>
        <dbReference type="Proteomes" id="UP000823388"/>
    </source>
</evidence>
<dbReference type="AlphaFoldDB" id="A0A8T0PC49"/>
<name>A0A8T0PC49_PANVG</name>
<evidence type="ECO:0000313" key="2">
    <source>
        <dbReference type="EMBL" id="KAG2556826.1"/>
    </source>
</evidence>
<accession>A0A8T0PC49</accession>
<protein>
    <submittedName>
        <fullName evidence="2">Uncharacterized protein</fullName>
    </submittedName>
</protein>
<evidence type="ECO:0000313" key="1">
    <source>
        <dbReference type="EMBL" id="KAG2556821.1"/>
    </source>
</evidence>
<dbReference type="EMBL" id="CM029052">
    <property type="protein sequence ID" value="KAG2556826.1"/>
    <property type="molecule type" value="Genomic_DNA"/>
</dbReference>
<comment type="caution">
    <text evidence="2">The sequence shown here is derived from an EMBL/GenBank/DDBJ whole genome shotgun (WGS) entry which is preliminary data.</text>
</comment>